<comment type="caution">
    <text evidence="7">The sequence shown here is derived from an EMBL/GenBank/DDBJ whole genome shotgun (WGS) entry which is preliminary data.</text>
</comment>
<name>A0A4S4KH31_9APHY</name>
<dbReference type="SUPFAM" id="SSF57701">
    <property type="entry name" value="Zn2/Cys6 DNA-binding domain"/>
    <property type="match status" value="1"/>
</dbReference>
<dbReference type="GO" id="GO:0003677">
    <property type="term" value="F:DNA binding"/>
    <property type="evidence" value="ECO:0007669"/>
    <property type="project" value="UniProtKB-KW"/>
</dbReference>
<feature type="domain" description="Zn(2)-C6 fungal-type" evidence="6">
    <location>
        <begin position="37"/>
        <end position="69"/>
    </location>
</feature>
<dbReference type="Gene3D" id="4.10.240.10">
    <property type="entry name" value="Zn(2)-C6 fungal-type DNA-binding domain"/>
    <property type="match status" value="1"/>
</dbReference>
<reference evidence="7 8" key="1">
    <citation type="submission" date="2019-02" db="EMBL/GenBank/DDBJ databases">
        <title>Genome sequencing of the rare red list fungi Phlebia centrifuga.</title>
        <authorList>
            <person name="Buettner E."/>
            <person name="Kellner H."/>
        </authorList>
    </citation>
    <scope>NUCLEOTIDE SEQUENCE [LARGE SCALE GENOMIC DNA]</scope>
    <source>
        <strain evidence="7 8">DSM 108282</strain>
    </source>
</reference>
<feature type="region of interest" description="Disordered" evidence="5">
    <location>
        <begin position="289"/>
        <end position="313"/>
    </location>
</feature>
<evidence type="ECO:0000256" key="2">
    <source>
        <dbReference type="ARBA" id="ARBA00022723"/>
    </source>
</evidence>
<dbReference type="SMART" id="SM00066">
    <property type="entry name" value="GAL4"/>
    <property type="match status" value="1"/>
</dbReference>
<feature type="compositionally biased region" description="Low complexity" evidence="5">
    <location>
        <begin position="212"/>
        <end position="230"/>
    </location>
</feature>
<dbReference type="PANTHER" id="PTHR46910">
    <property type="entry name" value="TRANSCRIPTION FACTOR PDR1"/>
    <property type="match status" value="1"/>
</dbReference>
<dbReference type="PANTHER" id="PTHR46910:SF3">
    <property type="entry name" value="HALOTOLERANCE PROTEIN 9-RELATED"/>
    <property type="match status" value="1"/>
</dbReference>
<dbReference type="InterPro" id="IPR001138">
    <property type="entry name" value="Zn2Cys6_DnaBD"/>
</dbReference>
<evidence type="ECO:0000256" key="5">
    <source>
        <dbReference type="SAM" id="MobiDB-lite"/>
    </source>
</evidence>
<dbReference type="Pfam" id="PF00172">
    <property type="entry name" value="Zn_clus"/>
    <property type="match status" value="1"/>
</dbReference>
<evidence type="ECO:0000313" key="8">
    <source>
        <dbReference type="Proteomes" id="UP000309038"/>
    </source>
</evidence>
<protein>
    <recommendedName>
        <fullName evidence="6">Zn(2)-C6 fungal-type domain-containing protein</fullName>
    </recommendedName>
</protein>
<dbReference type="InterPro" id="IPR036864">
    <property type="entry name" value="Zn2-C6_fun-type_DNA-bd_sf"/>
</dbReference>
<dbReference type="GO" id="GO:0008270">
    <property type="term" value="F:zinc ion binding"/>
    <property type="evidence" value="ECO:0007669"/>
    <property type="project" value="InterPro"/>
</dbReference>
<gene>
    <name evidence="7" type="ORF">EW026_g5896</name>
</gene>
<dbReference type="AlphaFoldDB" id="A0A4S4KH31"/>
<evidence type="ECO:0000256" key="4">
    <source>
        <dbReference type="ARBA" id="ARBA00023242"/>
    </source>
</evidence>
<organism evidence="7 8">
    <name type="scientific">Hermanssonia centrifuga</name>
    <dbReference type="NCBI Taxonomy" id="98765"/>
    <lineage>
        <taxon>Eukaryota</taxon>
        <taxon>Fungi</taxon>
        <taxon>Dikarya</taxon>
        <taxon>Basidiomycota</taxon>
        <taxon>Agaricomycotina</taxon>
        <taxon>Agaricomycetes</taxon>
        <taxon>Polyporales</taxon>
        <taxon>Meruliaceae</taxon>
        <taxon>Hermanssonia</taxon>
    </lineage>
</organism>
<dbReference type="PROSITE" id="PS00463">
    <property type="entry name" value="ZN2_CY6_FUNGAL_1"/>
    <property type="match status" value="1"/>
</dbReference>
<accession>A0A4S4KH31</accession>
<feature type="region of interest" description="Disordered" evidence="5">
    <location>
        <begin position="191"/>
        <end position="230"/>
    </location>
</feature>
<dbReference type="InterPro" id="IPR050987">
    <property type="entry name" value="AtrR-like"/>
</dbReference>
<keyword evidence="4" id="KW-0539">Nucleus</keyword>
<dbReference type="GO" id="GO:0005634">
    <property type="term" value="C:nucleus"/>
    <property type="evidence" value="ECO:0007669"/>
    <property type="project" value="UniProtKB-SubCell"/>
</dbReference>
<dbReference type="EMBL" id="SGPJ01000285">
    <property type="protein sequence ID" value="THG95819.1"/>
    <property type="molecule type" value="Genomic_DNA"/>
</dbReference>
<evidence type="ECO:0000256" key="3">
    <source>
        <dbReference type="ARBA" id="ARBA00023125"/>
    </source>
</evidence>
<dbReference type="Proteomes" id="UP000309038">
    <property type="component" value="Unassembled WGS sequence"/>
</dbReference>
<proteinExistence type="predicted"/>
<evidence type="ECO:0000313" key="7">
    <source>
        <dbReference type="EMBL" id="THG95819.1"/>
    </source>
</evidence>
<dbReference type="CDD" id="cd00067">
    <property type="entry name" value="GAL4"/>
    <property type="match status" value="1"/>
</dbReference>
<evidence type="ECO:0000259" key="6">
    <source>
        <dbReference type="PROSITE" id="PS50048"/>
    </source>
</evidence>
<keyword evidence="3" id="KW-0238">DNA-binding</keyword>
<dbReference type="PROSITE" id="PS50048">
    <property type="entry name" value="ZN2_CY6_FUNGAL_2"/>
    <property type="match status" value="1"/>
</dbReference>
<feature type="region of interest" description="Disordered" evidence="5">
    <location>
        <begin position="1"/>
        <end position="41"/>
    </location>
</feature>
<keyword evidence="8" id="KW-1185">Reference proteome</keyword>
<comment type="subcellular location">
    <subcellularLocation>
        <location evidence="1">Nucleus</location>
    </subcellularLocation>
</comment>
<keyword evidence="2" id="KW-0479">Metal-binding</keyword>
<dbReference type="GO" id="GO:0000981">
    <property type="term" value="F:DNA-binding transcription factor activity, RNA polymerase II-specific"/>
    <property type="evidence" value="ECO:0007669"/>
    <property type="project" value="InterPro"/>
</dbReference>
<sequence length="338" mass="37100">MSPQNTTPELSDDDRAGSSVGSSRTMGGASRRRSTRACDQCRRTKSKCEPSELDNVCRACATLGISCTYVGPSHKRGPPKGYILALERRLHQVEALLGTIIGADDMRARSLVEDLSRDQLAAHIIRRVKVGPFGPRGRLQQPFGSTKEDFLAAIMTGPGDDSPRSHYQEDLALISPDRDWQDRLQTLLTSRRNNMTYNTQTPGSYTLPSFRQLSSPTPPQHQSQSQNQHIPQNALPVSFTAKVESPVSTSALLPPVSYPAQAPAGYGRYSWDGTSYGGLQRNYNADDAAQESKSNYELGPAAPNGQMNGRDSYQTIQQRFQPPAAEQPRWYFAPEAAG</sequence>
<feature type="compositionally biased region" description="Polar residues" evidence="5">
    <location>
        <begin position="191"/>
        <end position="211"/>
    </location>
</feature>
<evidence type="ECO:0000256" key="1">
    <source>
        <dbReference type="ARBA" id="ARBA00004123"/>
    </source>
</evidence>